<gene>
    <name evidence="1" type="ORF">DDZ16_14080</name>
</gene>
<dbReference type="EMBL" id="QEWP01000011">
    <property type="protein sequence ID" value="PWD98867.1"/>
    <property type="molecule type" value="Genomic_DNA"/>
</dbReference>
<organism evidence="1 2">
    <name type="scientific">Marinilabilia rubra</name>
    <dbReference type="NCBI Taxonomy" id="2162893"/>
    <lineage>
        <taxon>Bacteria</taxon>
        <taxon>Pseudomonadati</taxon>
        <taxon>Bacteroidota</taxon>
        <taxon>Bacteroidia</taxon>
        <taxon>Marinilabiliales</taxon>
        <taxon>Marinilabiliaceae</taxon>
        <taxon>Marinilabilia</taxon>
    </lineage>
</organism>
<dbReference type="InterPro" id="IPR036709">
    <property type="entry name" value="Autotransporte_beta_dom_sf"/>
</dbReference>
<protein>
    <submittedName>
        <fullName evidence="1">tRNA modification GTPase</fullName>
    </submittedName>
</protein>
<accession>A0A2U2B727</accession>
<evidence type="ECO:0000313" key="1">
    <source>
        <dbReference type="EMBL" id="PWD98867.1"/>
    </source>
</evidence>
<reference evidence="1 2" key="1">
    <citation type="submission" date="2018-05" db="EMBL/GenBank/DDBJ databases">
        <title>Marinilabilia rubrum sp. nov., isolated from saltern sediment.</title>
        <authorList>
            <person name="Zhang R."/>
        </authorList>
    </citation>
    <scope>NUCLEOTIDE SEQUENCE [LARGE SCALE GENOMIC DNA]</scope>
    <source>
        <strain evidence="1 2">WTE16</strain>
    </source>
</reference>
<dbReference type="Gene3D" id="2.40.128.130">
    <property type="entry name" value="Autotransporter beta-domain"/>
    <property type="match status" value="1"/>
</dbReference>
<proteinExistence type="predicted"/>
<sequence>MESSSQIIFEKGYFINESNKKINCLIKNIDWKNNPTEFEYKLFQNDTAQTATIQTVKEFGINNVSKYIRAKTNIDRSSDQIDEMSSERNPNFQEELLFLKVLIEGQASFFVYTDGSLTRFFYKLNDSEINQLVYKRYLVDNKISKNDYFKQQLFLNLKCEGMQLKDLKHIRYNRKELGRIFIKYNKCISSDYINYEPIQKKDFFNLSIRPGLNYSSLEINNSMPDSRDSELGSNFGSNFGVRFGMEAEFILPFNKNKWRIIVEPTYQYYKSEQSKETSNVSGGILVSKVDYKSIELPIGIRHYFHFNDKSKLFTNISYVLDFASSSTIEFCRQDNSMLNSLEVKSRPNVAMGFGYKFEDKYSLEMRYSTSRNILGDYLLWGSDYRTISIIIGYTLF</sequence>
<name>A0A2U2B727_9BACT</name>
<keyword evidence="2" id="KW-1185">Reference proteome</keyword>
<dbReference type="OrthoDB" id="921445at2"/>
<comment type="caution">
    <text evidence="1">The sequence shown here is derived from an EMBL/GenBank/DDBJ whole genome shotgun (WGS) entry which is preliminary data.</text>
</comment>
<evidence type="ECO:0000313" key="2">
    <source>
        <dbReference type="Proteomes" id="UP000244956"/>
    </source>
</evidence>
<dbReference type="Proteomes" id="UP000244956">
    <property type="component" value="Unassembled WGS sequence"/>
</dbReference>
<dbReference type="SUPFAM" id="SSF103515">
    <property type="entry name" value="Autotransporter"/>
    <property type="match status" value="1"/>
</dbReference>
<dbReference type="AlphaFoldDB" id="A0A2U2B727"/>